<dbReference type="RefSeq" id="WP_089860677.1">
    <property type="nucleotide sequence ID" value="NZ_FOTI01000010.1"/>
</dbReference>
<keyword evidence="3" id="KW-1185">Reference proteome</keyword>
<organism evidence="2 3">
    <name type="scientific">Halanaerobium salsuginis</name>
    <dbReference type="NCBI Taxonomy" id="29563"/>
    <lineage>
        <taxon>Bacteria</taxon>
        <taxon>Bacillati</taxon>
        <taxon>Bacillota</taxon>
        <taxon>Clostridia</taxon>
        <taxon>Halanaerobiales</taxon>
        <taxon>Halanaerobiaceae</taxon>
        <taxon>Halanaerobium</taxon>
    </lineage>
</organism>
<dbReference type="OrthoDB" id="2112182at2"/>
<name>A0A1I4HBS7_9FIRM</name>
<evidence type="ECO:0000313" key="2">
    <source>
        <dbReference type="EMBL" id="SFL39133.1"/>
    </source>
</evidence>
<dbReference type="AlphaFoldDB" id="A0A1I4HBS7"/>
<feature type="transmembrane region" description="Helical" evidence="1">
    <location>
        <begin position="6"/>
        <end position="33"/>
    </location>
</feature>
<feature type="transmembrane region" description="Helical" evidence="1">
    <location>
        <begin position="45"/>
        <end position="63"/>
    </location>
</feature>
<dbReference type="EMBL" id="FOTI01000010">
    <property type="protein sequence ID" value="SFL39133.1"/>
    <property type="molecule type" value="Genomic_DNA"/>
</dbReference>
<reference evidence="2 3" key="1">
    <citation type="submission" date="2016-10" db="EMBL/GenBank/DDBJ databases">
        <authorList>
            <person name="de Groot N.N."/>
        </authorList>
    </citation>
    <scope>NUCLEOTIDE SEQUENCE [LARGE SCALE GENOMIC DNA]</scope>
    <source>
        <strain evidence="2 3">ATCC 51327</strain>
    </source>
</reference>
<evidence type="ECO:0000256" key="1">
    <source>
        <dbReference type="SAM" id="Phobius"/>
    </source>
</evidence>
<accession>A0A1I4HBS7</accession>
<feature type="transmembrane region" description="Helical" evidence="1">
    <location>
        <begin position="69"/>
        <end position="87"/>
    </location>
</feature>
<gene>
    <name evidence="2" type="ORF">SAMN02983006_01032</name>
</gene>
<keyword evidence="1" id="KW-0472">Membrane</keyword>
<evidence type="ECO:0000313" key="3">
    <source>
        <dbReference type="Proteomes" id="UP000199006"/>
    </source>
</evidence>
<sequence length="90" mass="10357">MNFVLLIVFIIVGIAGLVFKVDSGVFIGLGLIPWQVLKIKIRKKIVLTSIIITTLLGCGYFIYNQKWLFTALFIFIQLYNYWGLLNIENE</sequence>
<proteinExistence type="predicted"/>
<dbReference type="Proteomes" id="UP000199006">
    <property type="component" value="Unassembled WGS sequence"/>
</dbReference>
<protein>
    <submittedName>
        <fullName evidence="2">Uncharacterized protein</fullName>
    </submittedName>
</protein>
<keyword evidence="1" id="KW-1133">Transmembrane helix</keyword>
<dbReference type="STRING" id="29563.SAMN02983006_01032"/>
<keyword evidence="1" id="KW-0812">Transmembrane</keyword>